<reference evidence="1" key="1">
    <citation type="submission" date="2020-03" db="EMBL/GenBank/DDBJ databases">
        <title>The deep terrestrial virosphere.</title>
        <authorList>
            <person name="Holmfeldt K."/>
            <person name="Nilsson E."/>
            <person name="Simone D."/>
            <person name="Lopez-Fernandez M."/>
            <person name="Wu X."/>
            <person name="de Brujin I."/>
            <person name="Lundin D."/>
            <person name="Andersson A."/>
            <person name="Bertilsson S."/>
            <person name="Dopson M."/>
        </authorList>
    </citation>
    <scope>NUCLEOTIDE SEQUENCE</scope>
    <source>
        <strain evidence="1">MM415B03105</strain>
    </source>
</reference>
<protein>
    <submittedName>
        <fullName evidence="1">Uncharacterized protein</fullName>
    </submittedName>
</protein>
<dbReference type="EMBL" id="MT142664">
    <property type="protein sequence ID" value="QJA86860.1"/>
    <property type="molecule type" value="Genomic_DNA"/>
</dbReference>
<proteinExistence type="predicted"/>
<sequence>MAVNILEVMESPVEQASYEQVAYVLDTTNAGGSPGTSPNTRLYQISNATQLTGTTYLSGSATVSTNNITTPIIKGLSGGQTYRLEVDWAYGSNRIGVFCLIKCPV</sequence>
<dbReference type="AlphaFoldDB" id="A0A6M3KY09"/>
<name>A0A6M3KY09_9ZZZZ</name>
<evidence type="ECO:0000313" key="1">
    <source>
        <dbReference type="EMBL" id="QJA86860.1"/>
    </source>
</evidence>
<accession>A0A6M3KY09</accession>
<organism evidence="1">
    <name type="scientific">viral metagenome</name>
    <dbReference type="NCBI Taxonomy" id="1070528"/>
    <lineage>
        <taxon>unclassified sequences</taxon>
        <taxon>metagenomes</taxon>
        <taxon>organismal metagenomes</taxon>
    </lineage>
</organism>
<gene>
    <name evidence="1" type="ORF">MM415B03105_0004</name>
</gene>